<dbReference type="CDD" id="cd03048">
    <property type="entry name" value="GST_N_Ure2p_like"/>
    <property type="match status" value="1"/>
</dbReference>
<dbReference type="SFLD" id="SFLDS00019">
    <property type="entry name" value="Glutathione_Transferase_(cytos"/>
    <property type="match status" value="1"/>
</dbReference>
<dbReference type="Gene3D" id="3.40.30.10">
    <property type="entry name" value="Glutaredoxin"/>
    <property type="match status" value="1"/>
</dbReference>
<dbReference type="AlphaFoldDB" id="A0A177FDW4"/>
<sequence>MAEPTGLTAQSGIELLTFGQSKCHLLFRKETVRLTTLTTPGTPNGVKISILLEELKAAYGKDYTYQAINILKDTQKQPWYTSLNPNGRIPTIVDHDRGGLVVFEGLAILSYLTRHYDPEHKFSFPLDSDDYSICEQWVAWQHGGIGPMQGQAVYFVHIAKENDPFAIQRYVGESERLYGILDARLRDRDWVAGPGRGKYSIADISLAGWANLILYTHIDLSRFPNVEAWLERLYARPALQQGLAVPSGTSPLVGNQTLKKRLLEDEEFKAKQAATGKLVQEAQAQYHYQYSSP</sequence>
<accession>A0A177FDW4</accession>
<dbReference type="Proteomes" id="UP000077002">
    <property type="component" value="Unassembled WGS sequence"/>
</dbReference>
<feature type="domain" description="GST C-terminal" evidence="4">
    <location>
        <begin position="127"/>
        <end position="252"/>
    </location>
</feature>
<organism evidence="5 6">
    <name type="scientific">Fonsecaea monophora</name>
    <dbReference type="NCBI Taxonomy" id="254056"/>
    <lineage>
        <taxon>Eukaryota</taxon>
        <taxon>Fungi</taxon>
        <taxon>Dikarya</taxon>
        <taxon>Ascomycota</taxon>
        <taxon>Pezizomycotina</taxon>
        <taxon>Eurotiomycetes</taxon>
        <taxon>Chaetothyriomycetidae</taxon>
        <taxon>Chaetothyriales</taxon>
        <taxon>Herpotrichiellaceae</taxon>
        <taxon>Fonsecaea</taxon>
    </lineage>
</organism>
<evidence type="ECO:0000313" key="6">
    <source>
        <dbReference type="Proteomes" id="UP000077002"/>
    </source>
</evidence>
<evidence type="ECO:0000259" key="3">
    <source>
        <dbReference type="PROSITE" id="PS50404"/>
    </source>
</evidence>
<dbReference type="SFLD" id="SFLDG00358">
    <property type="entry name" value="Main_(cytGST)"/>
    <property type="match status" value="1"/>
</dbReference>
<reference evidence="5 6" key="1">
    <citation type="submission" date="2016-03" db="EMBL/GenBank/DDBJ databases">
        <title>Draft genome sequence of the Fonsecaea monophora CBS 269.37.</title>
        <authorList>
            <person name="Bombassaro A."/>
            <person name="Vinicius W.A."/>
            <person name="De Hoog S."/>
            <person name="Sun J."/>
            <person name="Souza E.M."/>
            <person name="Raittz R.T."/>
            <person name="Costa F."/>
            <person name="Leao A.C."/>
            <person name="Tadra-Sfeir M.Z."/>
            <person name="Baura V."/>
            <person name="Balsanelli E."/>
            <person name="Pedrosa F.O."/>
            <person name="Moreno L.F."/>
            <person name="Steffens M.B."/>
            <person name="Xi L."/>
            <person name="Bocca A.L."/>
            <person name="Felipe M.S."/>
            <person name="Teixeira M."/>
            <person name="Telles Filho F.Q."/>
            <person name="Azevedo C.M."/>
            <person name="Gomes R."/>
            <person name="Vicente V.A."/>
        </authorList>
    </citation>
    <scope>NUCLEOTIDE SEQUENCE [LARGE SCALE GENOMIC DNA]</scope>
    <source>
        <strain evidence="5 6">CBS 269.37</strain>
    </source>
</reference>
<dbReference type="PANTHER" id="PTHR44051:SF6">
    <property type="entry name" value="GLUTATHIONE S-TRANSFERASE II"/>
    <property type="match status" value="1"/>
</dbReference>
<dbReference type="InterPro" id="IPR004045">
    <property type="entry name" value="Glutathione_S-Trfase_N"/>
</dbReference>
<evidence type="ECO:0000256" key="2">
    <source>
        <dbReference type="RuleBase" id="RU003494"/>
    </source>
</evidence>
<dbReference type="InterPro" id="IPR040079">
    <property type="entry name" value="Glutathione_S-Trfase"/>
</dbReference>
<dbReference type="Pfam" id="PF02798">
    <property type="entry name" value="GST_N"/>
    <property type="match status" value="1"/>
</dbReference>
<dbReference type="InterPro" id="IPR036249">
    <property type="entry name" value="Thioredoxin-like_sf"/>
</dbReference>
<proteinExistence type="inferred from homology"/>
<feature type="domain" description="GST N-terminal" evidence="3">
    <location>
        <begin position="32"/>
        <end position="120"/>
    </location>
</feature>
<dbReference type="SFLD" id="SFLDG01151">
    <property type="entry name" value="Main.2:_Nu-like"/>
    <property type="match status" value="1"/>
</dbReference>
<dbReference type="Gene3D" id="1.20.1050.10">
    <property type="match status" value="1"/>
</dbReference>
<evidence type="ECO:0008006" key="7">
    <source>
        <dbReference type="Google" id="ProtNLM"/>
    </source>
</evidence>
<dbReference type="OrthoDB" id="422574at2759"/>
<dbReference type="InterPro" id="IPR004046">
    <property type="entry name" value="GST_C"/>
</dbReference>
<dbReference type="InterPro" id="IPR036282">
    <property type="entry name" value="Glutathione-S-Trfase_C_sf"/>
</dbReference>
<protein>
    <recommendedName>
        <fullName evidence="7">Glutathione S-transferase</fullName>
    </recommendedName>
</protein>
<dbReference type="GeneID" id="34598540"/>
<dbReference type="RefSeq" id="XP_022514445.1">
    <property type="nucleotide sequence ID" value="XM_022653343.1"/>
</dbReference>
<dbReference type="PANTHER" id="PTHR44051">
    <property type="entry name" value="GLUTATHIONE S-TRANSFERASE-RELATED"/>
    <property type="match status" value="1"/>
</dbReference>
<comment type="similarity">
    <text evidence="1 2">Belongs to the GST superfamily.</text>
</comment>
<evidence type="ECO:0000313" key="5">
    <source>
        <dbReference type="EMBL" id="OAG42493.1"/>
    </source>
</evidence>
<gene>
    <name evidence="5" type="ORF">AYO21_03369</name>
</gene>
<dbReference type="EMBL" id="LVKK01000016">
    <property type="protein sequence ID" value="OAG42493.1"/>
    <property type="molecule type" value="Genomic_DNA"/>
</dbReference>
<dbReference type="InterPro" id="IPR010987">
    <property type="entry name" value="Glutathione-S-Trfase_C-like"/>
</dbReference>
<evidence type="ECO:0000256" key="1">
    <source>
        <dbReference type="ARBA" id="ARBA00007409"/>
    </source>
</evidence>
<keyword evidence="6" id="KW-1185">Reference proteome</keyword>
<dbReference type="Pfam" id="PF00043">
    <property type="entry name" value="GST_C"/>
    <property type="match status" value="1"/>
</dbReference>
<dbReference type="SUPFAM" id="SSF47616">
    <property type="entry name" value="GST C-terminal domain-like"/>
    <property type="match status" value="1"/>
</dbReference>
<name>A0A177FDW4_9EURO</name>
<dbReference type="SUPFAM" id="SSF52833">
    <property type="entry name" value="Thioredoxin-like"/>
    <property type="match status" value="1"/>
</dbReference>
<dbReference type="PROSITE" id="PS50405">
    <property type="entry name" value="GST_CTER"/>
    <property type="match status" value="1"/>
</dbReference>
<dbReference type="PROSITE" id="PS50404">
    <property type="entry name" value="GST_NTER"/>
    <property type="match status" value="1"/>
</dbReference>
<evidence type="ECO:0000259" key="4">
    <source>
        <dbReference type="PROSITE" id="PS50405"/>
    </source>
</evidence>
<comment type="caution">
    <text evidence="5">The sequence shown here is derived from an EMBL/GenBank/DDBJ whole genome shotgun (WGS) entry which is preliminary data.</text>
</comment>